<evidence type="ECO:0000313" key="1">
    <source>
        <dbReference type="EMBL" id="CAD6553947.1"/>
    </source>
</evidence>
<reference evidence="1 2" key="1">
    <citation type="submission" date="2020-10" db="EMBL/GenBank/DDBJ databases">
        <authorList>
            <person name="Peeters C."/>
        </authorList>
    </citation>
    <scope>NUCLEOTIDE SEQUENCE [LARGE SCALE GENOMIC DNA]</scope>
    <source>
        <strain evidence="1 2">LMG 28140</strain>
    </source>
</reference>
<comment type="caution">
    <text evidence="1">The sequence shown here is derived from an EMBL/GenBank/DDBJ whole genome shotgun (WGS) entry which is preliminary data.</text>
</comment>
<sequence>MTSISSLNAALLTSVTPSSSTNSLASTVRMAAGESPNNTESTVVAIPSAGVESLLVYSQQGTLANAEPITTWASSPTDAVSMTMAGDYLAGTMSGQFYNLGSALLDRFKTTGSNFSQSVTVSSAGGTSATALSAPGPQGEVKLTVQTASGIKVDIEMDSENGTLSVSTNSSGTLSDAERSALAKLADGFQKAIDGLGAYPPQLDLSGLTQYDSSVLSSVNMQFNVTNDGSSNMSANISLDSSDQSVSVTDSDGTMKLDVDMSDSAIWGSGAQRDQAIASYLAQFDNANAKGHGNAALMSMFKDAFTQLNSDYGTSSQQLPGTTYAPWLAQSDHAMLTGLADFTASISDNATSPNPLILSQTDTFSYQVSQSTQTKGNALNGTIAQTQHSHLQASYHQSLAGGEVKLDKSLASQSYDYIQINDDASSTVNITTQRGNLIQATLDKSSNQSTRQSEYLKGVLVSDVDTPTTSSDSKDLLSLLKPLLADQDAEENSGTWQQALSNIHGMILLNANGN</sequence>
<gene>
    <name evidence="1" type="ORF">LMG28140_05403</name>
</gene>
<dbReference type="RefSeq" id="WP_201645327.1">
    <property type="nucleotide sequence ID" value="NZ_CAJHCP010000013.1"/>
</dbReference>
<dbReference type="Proteomes" id="UP000598032">
    <property type="component" value="Unassembled WGS sequence"/>
</dbReference>
<name>A0ABM8P222_9BURK</name>
<dbReference type="EMBL" id="CAJHCP010000013">
    <property type="protein sequence ID" value="CAD6553947.1"/>
    <property type="molecule type" value="Genomic_DNA"/>
</dbReference>
<protein>
    <recommendedName>
        <fullName evidence="3">Lactate dehydrogenase</fullName>
    </recommendedName>
</protein>
<accession>A0ABM8P222</accession>
<evidence type="ECO:0008006" key="3">
    <source>
        <dbReference type="Google" id="ProtNLM"/>
    </source>
</evidence>
<proteinExistence type="predicted"/>
<keyword evidence="2" id="KW-1185">Reference proteome</keyword>
<organism evidence="1 2">
    <name type="scientific">Paraburkholderia metrosideri</name>
    <dbReference type="NCBI Taxonomy" id="580937"/>
    <lineage>
        <taxon>Bacteria</taxon>
        <taxon>Pseudomonadati</taxon>
        <taxon>Pseudomonadota</taxon>
        <taxon>Betaproteobacteria</taxon>
        <taxon>Burkholderiales</taxon>
        <taxon>Burkholderiaceae</taxon>
        <taxon>Paraburkholderia</taxon>
    </lineage>
</organism>
<evidence type="ECO:0000313" key="2">
    <source>
        <dbReference type="Proteomes" id="UP000598032"/>
    </source>
</evidence>